<dbReference type="EMBL" id="LVEA01000001">
    <property type="protein sequence ID" value="KYL05348.1"/>
    <property type="molecule type" value="Genomic_DNA"/>
</dbReference>
<dbReference type="AlphaFoldDB" id="A0A162J8T5"/>
<evidence type="ECO:0000313" key="1">
    <source>
        <dbReference type="EMBL" id="KYL05348.1"/>
    </source>
</evidence>
<protein>
    <submittedName>
        <fullName evidence="1">Uncharacterized protein</fullName>
    </submittedName>
</protein>
<gene>
    <name evidence="1" type="ORF">A2J07_01010</name>
</gene>
<organism evidence="1 2">
    <name type="scientific">Fusobacterium necrophorum subsp. funduliforme</name>
    <dbReference type="NCBI Taxonomy" id="143387"/>
    <lineage>
        <taxon>Bacteria</taxon>
        <taxon>Fusobacteriati</taxon>
        <taxon>Fusobacteriota</taxon>
        <taxon>Fusobacteriia</taxon>
        <taxon>Fusobacteriales</taxon>
        <taxon>Fusobacteriaceae</taxon>
        <taxon>Fusobacterium</taxon>
    </lineage>
</organism>
<proteinExistence type="predicted"/>
<accession>A0A162J8T5</accession>
<comment type="caution">
    <text evidence="1">The sequence shown here is derived from an EMBL/GenBank/DDBJ whole genome shotgun (WGS) entry which is preliminary data.</text>
</comment>
<evidence type="ECO:0000313" key="2">
    <source>
        <dbReference type="Proteomes" id="UP000075816"/>
    </source>
</evidence>
<name>A0A162J8T5_9FUSO</name>
<dbReference type="Proteomes" id="UP000075816">
    <property type="component" value="Unassembled WGS sequence"/>
</dbReference>
<reference evidence="1 2" key="1">
    <citation type="submission" date="2016-03" db="EMBL/GenBank/DDBJ databases">
        <title>Comparative genomics of human isolates of Fusobacterium necrophorum.</title>
        <authorList>
            <person name="Jensen A."/>
            <person name="Bank S."/>
            <person name="Andersen P.S."/>
            <person name="Kristensen L.H."/>
            <person name="Prag J."/>
        </authorList>
    </citation>
    <scope>NUCLEOTIDE SEQUENCE [LARGE SCALE GENOMIC DNA]</scope>
    <source>
        <strain evidence="1 2">LS_1264</strain>
    </source>
</reference>
<sequence>MTKMVNIPSTFLTPAFTFPTKMGFLKMLEVVAFLKIVFKKIDQISAILDKNEKKSTDRKKLAKMAIFNSLNKFTKESGGEKSDYIAGVDNIQRDDNNTLIVHRERKR</sequence>